<proteinExistence type="predicted"/>
<keyword evidence="3" id="KW-0479">Metal-binding</keyword>
<dbReference type="SMART" id="SM00184">
    <property type="entry name" value="RING"/>
    <property type="match status" value="1"/>
</dbReference>
<evidence type="ECO:0000313" key="9">
    <source>
        <dbReference type="Proteomes" id="UP000823775"/>
    </source>
</evidence>
<evidence type="ECO:0000256" key="2">
    <source>
        <dbReference type="ARBA" id="ARBA00012483"/>
    </source>
</evidence>
<keyword evidence="4 6" id="KW-0863">Zinc-finger</keyword>
<accession>A0ABS8VI99</accession>
<evidence type="ECO:0000259" key="7">
    <source>
        <dbReference type="PROSITE" id="PS50089"/>
    </source>
</evidence>
<gene>
    <name evidence="8" type="ORF">HAX54_035472</name>
</gene>
<dbReference type="InterPro" id="IPR013083">
    <property type="entry name" value="Znf_RING/FYVE/PHD"/>
</dbReference>
<dbReference type="EC" id="2.3.2.27" evidence="2"/>
<dbReference type="InterPro" id="IPR011016">
    <property type="entry name" value="Znf_RING-CH"/>
</dbReference>
<reference evidence="8 9" key="1">
    <citation type="journal article" date="2021" name="BMC Genomics">
        <title>Datura genome reveals duplications of psychoactive alkaloid biosynthetic genes and high mutation rate following tissue culture.</title>
        <authorList>
            <person name="Rajewski A."/>
            <person name="Carter-House D."/>
            <person name="Stajich J."/>
            <person name="Litt A."/>
        </authorList>
    </citation>
    <scope>NUCLEOTIDE SEQUENCE [LARGE SCALE GENOMIC DNA]</scope>
    <source>
        <strain evidence="8">AR-01</strain>
    </source>
</reference>
<dbReference type="Gene3D" id="3.30.40.10">
    <property type="entry name" value="Zinc/RING finger domain, C3HC4 (zinc finger)"/>
    <property type="match status" value="1"/>
</dbReference>
<evidence type="ECO:0000256" key="4">
    <source>
        <dbReference type="ARBA" id="ARBA00022771"/>
    </source>
</evidence>
<evidence type="ECO:0000256" key="3">
    <source>
        <dbReference type="ARBA" id="ARBA00022723"/>
    </source>
</evidence>
<dbReference type="PANTHER" id="PTHR15710:SF184">
    <property type="entry name" value="RING_U-BOX SUPERFAMILY PROTEIN"/>
    <property type="match status" value="1"/>
</dbReference>
<keyword evidence="5" id="KW-0862">Zinc</keyword>
<dbReference type="InterPro" id="IPR001841">
    <property type="entry name" value="Znf_RING"/>
</dbReference>
<evidence type="ECO:0000256" key="6">
    <source>
        <dbReference type="PROSITE-ProRule" id="PRU00175"/>
    </source>
</evidence>
<sequence length="215" mass="24973">MDYAGDDYCDVHQDESLDTSSVESTPYDQFFIKFEVEFLREQEYEDDDEPDISHLESTTRTEIFQERCDRLPCNNLPWHSVTRMLDIMGVPVHTQQTMLPQICSFADRIANEPYNRNKKILPMKVYISVPVNYFVEENSEEIRAGSERVEEDLEKVKIEETELGSDFVCVICTEKMEVGSEATKMPCSHVYHGNCLMNWLGVKRACPICRFMLPS</sequence>
<name>A0ABS8VI99_DATST</name>
<evidence type="ECO:0000256" key="5">
    <source>
        <dbReference type="ARBA" id="ARBA00022833"/>
    </source>
</evidence>
<dbReference type="Proteomes" id="UP000823775">
    <property type="component" value="Unassembled WGS sequence"/>
</dbReference>
<dbReference type="EMBL" id="JACEIK010004631">
    <property type="protein sequence ID" value="MCD9645982.1"/>
    <property type="molecule type" value="Genomic_DNA"/>
</dbReference>
<dbReference type="SUPFAM" id="SSF57850">
    <property type="entry name" value="RING/U-box"/>
    <property type="match status" value="1"/>
</dbReference>
<dbReference type="PANTHER" id="PTHR15710">
    <property type="entry name" value="E3 UBIQUITIN-PROTEIN LIGASE PRAJA"/>
    <property type="match status" value="1"/>
</dbReference>
<comment type="caution">
    <text evidence="8">The sequence shown here is derived from an EMBL/GenBank/DDBJ whole genome shotgun (WGS) entry which is preliminary data.</text>
</comment>
<organism evidence="8 9">
    <name type="scientific">Datura stramonium</name>
    <name type="common">Jimsonweed</name>
    <name type="synonym">Common thornapple</name>
    <dbReference type="NCBI Taxonomy" id="4076"/>
    <lineage>
        <taxon>Eukaryota</taxon>
        <taxon>Viridiplantae</taxon>
        <taxon>Streptophyta</taxon>
        <taxon>Embryophyta</taxon>
        <taxon>Tracheophyta</taxon>
        <taxon>Spermatophyta</taxon>
        <taxon>Magnoliopsida</taxon>
        <taxon>eudicotyledons</taxon>
        <taxon>Gunneridae</taxon>
        <taxon>Pentapetalae</taxon>
        <taxon>asterids</taxon>
        <taxon>lamiids</taxon>
        <taxon>Solanales</taxon>
        <taxon>Solanaceae</taxon>
        <taxon>Solanoideae</taxon>
        <taxon>Datureae</taxon>
        <taxon>Datura</taxon>
    </lineage>
</organism>
<evidence type="ECO:0000256" key="1">
    <source>
        <dbReference type="ARBA" id="ARBA00000900"/>
    </source>
</evidence>
<feature type="domain" description="RING-type" evidence="7">
    <location>
        <begin position="169"/>
        <end position="210"/>
    </location>
</feature>
<evidence type="ECO:0000313" key="8">
    <source>
        <dbReference type="EMBL" id="MCD9645982.1"/>
    </source>
</evidence>
<protein>
    <recommendedName>
        <fullName evidence="2">RING-type E3 ubiquitin transferase</fullName>
        <ecNumber evidence="2">2.3.2.27</ecNumber>
    </recommendedName>
</protein>
<comment type="catalytic activity">
    <reaction evidence="1">
        <text>S-ubiquitinyl-[E2 ubiquitin-conjugating enzyme]-L-cysteine + [acceptor protein]-L-lysine = [E2 ubiquitin-conjugating enzyme]-L-cysteine + N(6)-ubiquitinyl-[acceptor protein]-L-lysine.</text>
        <dbReference type="EC" id="2.3.2.27"/>
    </reaction>
</comment>
<dbReference type="Pfam" id="PF13639">
    <property type="entry name" value="zf-RING_2"/>
    <property type="match status" value="1"/>
</dbReference>
<keyword evidence="9" id="KW-1185">Reference proteome</keyword>
<dbReference type="SMART" id="SM00744">
    <property type="entry name" value="RINGv"/>
    <property type="match status" value="1"/>
</dbReference>
<dbReference type="PROSITE" id="PS50089">
    <property type="entry name" value="ZF_RING_2"/>
    <property type="match status" value="1"/>
</dbReference>